<dbReference type="GO" id="GO:0008821">
    <property type="term" value="F:crossover junction DNA endonuclease activity"/>
    <property type="evidence" value="ECO:0007669"/>
    <property type="project" value="UniProtKB-EC"/>
</dbReference>
<evidence type="ECO:0000313" key="1">
    <source>
        <dbReference type="EMBL" id="MCS3919265.1"/>
    </source>
</evidence>
<evidence type="ECO:0000313" key="2">
    <source>
        <dbReference type="Proteomes" id="UP001204798"/>
    </source>
</evidence>
<gene>
    <name evidence="1" type="ORF">M2350_001678</name>
</gene>
<keyword evidence="1" id="KW-0378">Hydrolase</keyword>
<dbReference type="Proteomes" id="UP001204798">
    <property type="component" value="Unassembled WGS sequence"/>
</dbReference>
<dbReference type="Gene3D" id="3.30.1330.70">
    <property type="entry name" value="Holliday junction resolvase RusA"/>
    <property type="match status" value="1"/>
</dbReference>
<dbReference type="EMBL" id="JANUCP010000003">
    <property type="protein sequence ID" value="MCS3919265.1"/>
    <property type="molecule type" value="Genomic_DNA"/>
</dbReference>
<protein>
    <submittedName>
        <fullName evidence="1">Crossover junction endodeoxyribonuclease RusA</fullName>
        <ecNumber evidence="1">3.1.21.10</ecNumber>
    </submittedName>
</protein>
<name>A0ABT2EMT6_9BACT</name>
<dbReference type="RefSeq" id="WP_259095519.1">
    <property type="nucleotide sequence ID" value="NZ_CP130454.1"/>
</dbReference>
<sequence length="191" mass="22298">MQWRFILPLPPSINHQYTERDGRWVLSREARHYKTHLQKAFKRMKAAGKLQLKPSETPLLSLFDGESAFQTPREVFLQLRLEFFFKTPQRRDLDNGLKIVQDLVCEALGIDDRNVVAVELIKRVDAQNPRLEVTVSALSSWEFSPRRTEPTSSLDLRPFVPPLRPRHSKTKKRTFSLADWLAEREDGMVET</sequence>
<dbReference type="InterPro" id="IPR036614">
    <property type="entry name" value="RusA-like_sf"/>
</dbReference>
<proteinExistence type="predicted"/>
<comment type="caution">
    <text evidence="1">The sequence shown here is derived from an EMBL/GenBank/DDBJ whole genome shotgun (WGS) entry which is preliminary data.</text>
</comment>
<accession>A0ABT2EMT6</accession>
<dbReference type="SUPFAM" id="SSF103084">
    <property type="entry name" value="Holliday junction resolvase RusA"/>
    <property type="match status" value="1"/>
</dbReference>
<keyword evidence="2" id="KW-1185">Reference proteome</keyword>
<dbReference type="InterPro" id="IPR008822">
    <property type="entry name" value="Endonuclease_RusA-like"/>
</dbReference>
<dbReference type="Pfam" id="PF05866">
    <property type="entry name" value="RusA"/>
    <property type="match status" value="1"/>
</dbReference>
<organism evidence="1 2">
    <name type="scientific">Candidatus Fervidibacter sacchari</name>
    <dbReference type="NCBI Taxonomy" id="1448929"/>
    <lineage>
        <taxon>Bacteria</taxon>
        <taxon>Candidatus Fervidibacterota</taxon>
        <taxon>Candidatus Fervidibacter</taxon>
    </lineage>
</organism>
<reference evidence="1 2" key="1">
    <citation type="submission" date="2022-08" db="EMBL/GenBank/DDBJ databases">
        <title>Bacterial and archaeal communities from various locations to study Microbial Dark Matter (Phase II).</title>
        <authorList>
            <person name="Stepanauskas R."/>
        </authorList>
    </citation>
    <scope>NUCLEOTIDE SEQUENCE [LARGE SCALE GENOMIC DNA]</scope>
    <source>
        <strain evidence="1 2">PD1</strain>
    </source>
</reference>
<dbReference type="EC" id="3.1.21.10" evidence="1"/>